<reference evidence="6" key="1">
    <citation type="journal article" date="2015" name="Nature">
        <title>Complex archaea that bridge the gap between prokaryotes and eukaryotes.</title>
        <authorList>
            <person name="Spang A."/>
            <person name="Saw J.H."/>
            <person name="Jorgensen S.L."/>
            <person name="Zaremba-Niedzwiedzka K."/>
            <person name="Martijn J."/>
            <person name="Lind A.E."/>
            <person name="van Eijk R."/>
            <person name="Schleper C."/>
            <person name="Guy L."/>
            <person name="Ettema T.J."/>
        </authorList>
    </citation>
    <scope>NUCLEOTIDE SEQUENCE</scope>
</reference>
<keyword evidence="5" id="KW-0472">Membrane</keyword>
<gene>
    <name evidence="6" type="ORF">LCGC14_0139120</name>
</gene>
<dbReference type="AlphaFoldDB" id="A0A0F9V537"/>
<dbReference type="EMBL" id="LAZR01000048">
    <property type="protein sequence ID" value="KKN99119.1"/>
    <property type="molecule type" value="Genomic_DNA"/>
</dbReference>
<dbReference type="GO" id="GO:0046872">
    <property type="term" value="F:metal ion binding"/>
    <property type="evidence" value="ECO:0007669"/>
    <property type="project" value="UniProtKB-KW"/>
</dbReference>
<accession>A0A0F9V537</accession>
<proteinExistence type="inferred from homology"/>
<dbReference type="PANTHER" id="PTHR38344:SF1">
    <property type="entry name" value="INORGANIC CARBON TRANSPORTER SUBUNIT DABA-RELATED"/>
    <property type="match status" value="1"/>
</dbReference>
<evidence type="ECO:0000313" key="6">
    <source>
        <dbReference type="EMBL" id="KKN99119.1"/>
    </source>
</evidence>
<dbReference type="HAMAP" id="MF_01871">
    <property type="entry name" value="DabA"/>
    <property type="match status" value="1"/>
</dbReference>
<evidence type="ECO:0000256" key="4">
    <source>
        <dbReference type="ARBA" id="ARBA00022833"/>
    </source>
</evidence>
<protein>
    <submittedName>
        <fullName evidence="6">Uncharacterized protein</fullName>
    </submittedName>
</protein>
<keyword evidence="1" id="KW-0813">Transport</keyword>
<organism evidence="6">
    <name type="scientific">marine sediment metagenome</name>
    <dbReference type="NCBI Taxonomy" id="412755"/>
    <lineage>
        <taxon>unclassified sequences</taxon>
        <taxon>metagenomes</taxon>
        <taxon>ecological metagenomes</taxon>
    </lineage>
</organism>
<evidence type="ECO:0000256" key="5">
    <source>
        <dbReference type="ARBA" id="ARBA00023136"/>
    </source>
</evidence>
<name>A0A0F9V537_9ZZZZ</name>
<sequence length="814" mass="90621">MNGTTLEMNTINQQSLRDKMQAACAGCAPSWPLDRSIAVNPWWQMRSEKFTGVSAKLSVLGSVNCLMPAEFYRAHWGTNILSEHLEHARRELQVEATEEQLLAALDATDTARPWLNIVDYLDAMPEQRRRMAWHAEVQQQISQFCGAYFQYPERMSSAALKTQSFFHSWREVLSLDKGIGILMGAREINQQIRLLPQSVAEVYQAFHDEVLSGRAGTQGCADYATSLLLDVNGWASWLAYQVWQDQLAGRENDLVEQLLAIRLSWELLLWRHLQTKKGASYKLIQHQFLAQFDDVSSRYEKATQNQQLIWVWQRALECAYQLPLAGKLLSAQPAQTTSVTLQAVFCIDVRSEPMRRALEAQDPDIQTLGFAGFFGLPIEYRNAFVRDARPQLPGLLSPALSVSRAAPAPSSMRHNDQLQREVAAKGASGVAPASFGLVEAGGLYKAFDLLRCSFAKTMGFSTGNTTEETSPWELRKNGEQISLEEQTQLLQSILTALGLTAGFASHVLLVGHGSQSANNPHAAGLDCGACGGQSGEVNVRVLAQMLNDTQLRKSLLRHGIDIPDETRFVAALHNTCTDEIVCFDSPNHSPYAQWLKDAQALAQEHRAPGLGIAGGNAANIAQQLLIRSRDWAQLRPEWGLANNASFIVAPRALTRNIDLEGRSFLHDYTWQHDLEYKVLEQIITAPMIVTNWINLQYYASVVDPVRYGSGNKMLHNVVGDHIGVFEGNGGDLRIGLPIQSVHDGINWRHQPLRLSVYIAAPTDALADIINAHTAVRELLDNGWLFLFAWDVSRNLIQRYDLGQWVAVESGEGHV</sequence>
<evidence type="ECO:0000256" key="1">
    <source>
        <dbReference type="ARBA" id="ARBA00022448"/>
    </source>
</evidence>
<keyword evidence="4" id="KW-0862">Zinc</keyword>
<keyword evidence="3" id="KW-0479">Metal-binding</keyword>
<dbReference type="PANTHER" id="PTHR38344">
    <property type="entry name" value="UPF0753 PROTEIN AQ_863"/>
    <property type="match status" value="1"/>
</dbReference>
<comment type="caution">
    <text evidence="6">The sequence shown here is derived from an EMBL/GenBank/DDBJ whole genome shotgun (WGS) entry which is preliminary data.</text>
</comment>
<evidence type="ECO:0000256" key="3">
    <source>
        <dbReference type="ARBA" id="ARBA00022723"/>
    </source>
</evidence>
<evidence type="ECO:0000256" key="2">
    <source>
        <dbReference type="ARBA" id="ARBA00022475"/>
    </source>
</evidence>
<keyword evidence="2" id="KW-1003">Cell membrane</keyword>
<dbReference type="Pfam" id="PF10070">
    <property type="entry name" value="DabA"/>
    <property type="match status" value="1"/>
</dbReference>
<dbReference type="InterPro" id="IPR018752">
    <property type="entry name" value="DabA"/>
</dbReference>